<reference evidence="2 3" key="1">
    <citation type="journal article" date="2024" name="G3 (Bethesda)">
        <title>Genome assembly of Hibiscus sabdariffa L. provides insights into metabolisms of medicinal natural products.</title>
        <authorList>
            <person name="Kim T."/>
        </authorList>
    </citation>
    <scope>NUCLEOTIDE SEQUENCE [LARGE SCALE GENOMIC DNA]</scope>
    <source>
        <strain evidence="2">TK-2024</strain>
        <tissue evidence="2">Old leaves</tissue>
    </source>
</reference>
<dbReference type="EMBL" id="JBBPBM010000023">
    <property type="protein sequence ID" value="KAK8546546.1"/>
    <property type="molecule type" value="Genomic_DNA"/>
</dbReference>
<protein>
    <submittedName>
        <fullName evidence="2">Uncharacterized protein</fullName>
    </submittedName>
</protein>
<comment type="caution">
    <text evidence="2">The sequence shown here is derived from an EMBL/GenBank/DDBJ whole genome shotgun (WGS) entry which is preliminary data.</text>
</comment>
<evidence type="ECO:0000313" key="2">
    <source>
        <dbReference type="EMBL" id="KAK8546546.1"/>
    </source>
</evidence>
<name>A0ABR2DUH2_9ROSI</name>
<organism evidence="2 3">
    <name type="scientific">Hibiscus sabdariffa</name>
    <name type="common">roselle</name>
    <dbReference type="NCBI Taxonomy" id="183260"/>
    <lineage>
        <taxon>Eukaryota</taxon>
        <taxon>Viridiplantae</taxon>
        <taxon>Streptophyta</taxon>
        <taxon>Embryophyta</taxon>
        <taxon>Tracheophyta</taxon>
        <taxon>Spermatophyta</taxon>
        <taxon>Magnoliopsida</taxon>
        <taxon>eudicotyledons</taxon>
        <taxon>Gunneridae</taxon>
        <taxon>Pentapetalae</taxon>
        <taxon>rosids</taxon>
        <taxon>malvids</taxon>
        <taxon>Malvales</taxon>
        <taxon>Malvaceae</taxon>
        <taxon>Malvoideae</taxon>
        <taxon>Hibiscus</taxon>
    </lineage>
</organism>
<accession>A0ABR2DUH2</accession>
<evidence type="ECO:0000256" key="1">
    <source>
        <dbReference type="SAM" id="MobiDB-lite"/>
    </source>
</evidence>
<dbReference type="Proteomes" id="UP001472677">
    <property type="component" value="Unassembled WGS sequence"/>
</dbReference>
<proteinExistence type="predicted"/>
<feature type="compositionally biased region" description="Polar residues" evidence="1">
    <location>
        <begin position="1"/>
        <end position="18"/>
    </location>
</feature>
<evidence type="ECO:0000313" key="3">
    <source>
        <dbReference type="Proteomes" id="UP001472677"/>
    </source>
</evidence>
<feature type="region of interest" description="Disordered" evidence="1">
    <location>
        <begin position="1"/>
        <end position="23"/>
    </location>
</feature>
<keyword evidence="3" id="KW-1185">Reference proteome</keyword>
<gene>
    <name evidence="2" type="ORF">V6N12_027323</name>
</gene>
<sequence>MKESNRNSPSQQSKTKTWVVQRDASDSDGAEELIKLGLGFRVHADDDHQRNKAIVSYHFGLFNSPCAPLFKALCA</sequence>